<organism evidence="1 2">
    <name type="scientific">Heliophilum fasciatum</name>
    <dbReference type="NCBI Taxonomy" id="35700"/>
    <lineage>
        <taxon>Bacteria</taxon>
        <taxon>Bacillati</taxon>
        <taxon>Bacillota</taxon>
        <taxon>Clostridia</taxon>
        <taxon>Eubacteriales</taxon>
        <taxon>Heliobacteriaceae</taxon>
        <taxon>Heliophilum</taxon>
    </lineage>
</organism>
<keyword evidence="2" id="KW-1185">Reference proteome</keyword>
<dbReference type="Pfam" id="PF14395">
    <property type="entry name" value="COOH-NH2_lig"/>
    <property type="match status" value="1"/>
</dbReference>
<evidence type="ECO:0000313" key="2">
    <source>
        <dbReference type="Proteomes" id="UP000294813"/>
    </source>
</evidence>
<comment type="caution">
    <text evidence="1">The sequence shown here is derived from an EMBL/GenBank/DDBJ whole genome shotgun (WGS) entry which is preliminary data.</text>
</comment>
<dbReference type="AlphaFoldDB" id="A0A4V2SY32"/>
<evidence type="ECO:0000313" key="1">
    <source>
        <dbReference type="EMBL" id="TCP68456.1"/>
    </source>
</evidence>
<reference evidence="1 2" key="1">
    <citation type="submission" date="2019-03" db="EMBL/GenBank/DDBJ databases">
        <title>Genomic Encyclopedia of Type Strains, Phase IV (KMG-IV): sequencing the most valuable type-strain genomes for metagenomic binning, comparative biology and taxonomic classification.</title>
        <authorList>
            <person name="Goeker M."/>
        </authorList>
    </citation>
    <scope>NUCLEOTIDE SEQUENCE [LARGE SCALE GENOMIC DNA]</scope>
    <source>
        <strain evidence="1 2">DSM 11170</strain>
    </source>
</reference>
<gene>
    <name evidence="1" type="ORF">EDD73_10387</name>
</gene>
<dbReference type="RefSeq" id="WP_131918052.1">
    <property type="nucleotide sequence ID" value="NZ_JAOQNU010000003.1"/>
</dbReference>
<sequence length="428" mass="48637">MDTILLHAHRRSGQRLADALGCPHMTSVPSETPDTLICFGRTAEAQGRLLTLNPVSVLQDFTQQQALRLYRIHNVPFDHRGSDRRVLTVHIVDGRIIAVQTRNTLTASERKKALGTAMRALYLSGADFGAVKVAVPVRGYPRLLSIHLAPNLTPRLARIYAPALRELIVERLTPSPAPENLLLGADPEFMLQHRRTGKMIAARRHFTPQGSIGCDQRSVIGEVRPQPQKSPRELTDTIRRLLLRVHRRIARYPLRLVAGSQPFPQFPIGGHIHFGNVPLRFRFLRALDHYLLIPLFLIECTATAKQRRRYYGGIGDVRVKSSIHFEYRSPASWLINPEITLATFTLAQLIATHFHNLPATFLHNPAIARQLYLGNKTYFREQWPGLRQSLEALPSYSTCTADLQPLWQMIDEGREWDEKRDIRDAWGI</sequence>
<keyword evidence="1" id="KW-0436">Ligase</keyword>
<accession>A0A4V2SY32</accession>
<dbReference type="OrthoDB" id="2078085at2"/>
<dbReference type="GO" id="GO:0016874">
    <property type="term" value="F:ligase activity"/>
    <property type="evidence" value="ECO:0007669"/>
    <property type="project" value="UniProtKB-KW"/>
</dbReference>
<name>A0A4V2SY32_9FIRM</name>
<dbReference type="Proteomes" id="UP000294813">
    <property type="component" value="Unassembled WGS sequence"/>
</dbReference>
<dbReference type="EMBL" id="SLXT01000003">
    <property type="protein sequence ID" value="TCP68456.1"/>
    <property type="molecule type" value="Genomic_DNA"/>
</dbReference>
<protein>
    <submittedName>
        <fullName evidence="1">PhiEco32-like amidoligase-type 2 protein</fullName>
    </submittedName>
</protein>
<proteinExistence type="predicted"/>
<dbReference type="InterPro" id="IPR025681">
    <property type="entry name" value="COOH-NH2_lig"/>
</dbReference>